<dbReference type="InterPro" id="IPR008203">
    <property type="entry name" value="AF2212-like"/>
</dbReference>
<sequence length="101" mass="11110">MSETIVAVYENGVLRPLNPVSLSEGQTVQLTIVPQVSPGEPKNELQEVLQSLIDQGLLRLPSSKRGQVDKAELSRRQQARKLVKIPGKPLSETIIEARGAW</sequence>
<comment type="caution">
    <text evidence="1">The sequence shown here is derived from an EMBL/GenBank/DDBJ whole genome shotgun (WGS) entry which is preliminary data.</text>
</comment>
<accession>A0AAV3X959</accession>
<dbReference type="Pfam" id="PF01954">
    <property type="entry name" value="AF2212-like"/>
    <property type="match status" value="1"/>
</dbReference>
<proteinExistence type="predicted"/>
<evidence type="ECO:0000313" key="1">
    <source>
        <dbReference type="EMBL" id="GET38703.1"/>
    </source>
</evidence>
<dbReference type="AlphaFoldDB" id="A0AAV3X959"/>
<gene>
    <name evidence="1" type="ORF">MiSe_34620</name>
</gene>
<dbReference type="InterPro" id="IPR024069">
    <property type="entry name" value="AF2212-like_dom_sf"/>
</dbReference>
<protein>
    <recommendedName>
        <fullName evidence="3">DUF104 domain-containing protein</fullName>
    </recommendedName>
</protein>
<evidence type="ECO:0008006" key="3">
    <source>
        <dbReference type="Google" id="ProtNLM"/>
    </source>
</evidence>
<reference evidence="1" key="1">
    <citation type="submission" date="2019-10" db="EMBL/GenBank/DDBJ databases">
        <title>Draft genome sequece of Microseira wollei NIES-4236.</title>
        <authorList>
            <person name="Yamaguchi H."/>
            <person name="Suzuki S."/>
            <person name="Kawachi M."/>
        </authorList>
    </citation>
    <scope>NUCLEOTIDE SEQUENCE</scope>
    <source>
        <strain evidence="1">NIES-4236</strain>
    </source>
</reference>
<dbReference type="SUPFAM" id="SSF141694">
    <property type="entry name" value="AF2212/PG0164-like"/>
    <property type="match status" value="1"/>
</dbReference>
<dbReference type="EMBL" id="BLAY01000050">
    <property type="protein sequence ID" value="GET38703.1"/>
    <property type="molecule type" value="Genomic_DNA"/>
</dbReference>
<evidence type="ECO:0000313" key="2">
    <source>
        <dbReference type="Proteomes" id="UP001050975"/>
    </source>
</evidence>
<name>A0AAV3X959_9CYAN</name>
<organism evidence="1 2">
    <name type="scientific">Microseira wollei NIES-4236</name>
    <dbReference type="NCBI Taxonomy" id="2530354"/>
    <lineage>
        <taxon>Bacteria</taxon>
        <taxon>Bacillati</taxon>
        <taxon>Cyanobacteriota</taxon>
        <taxon>Cyanophyceae</taxon>
        <taxon>Oscillatoriophycideae</taxon>
        <taxon>Aerosakkonematales</taxon>
        <taxon>Aerosakkonemataceae</taxon>
        <taxon>Microseira</taxon>
    </lineage>
</organism>
<dbReference type="Proteomes" id="UP001050975">
    <property type="component" value="Unassembled WGS sequence"/>
</dbReference>
<dbReference type="RefSeq" id="WP_226582821.1">
    <property type="nucleotide sequence ID" value="NZ_BLAY01000050.1"/>
</dbReference>
<keyword evidence="2" id="KW-1185">Reference proteome</keyword>
<dbReference type="Gene3D" id="4.10.1150.10">
    <property type="entry name" value="AF2212/PG0164-like"/>
    <property type="match status" value="1"/>
</dbReference>